<dbReference type="GO" id="GO:0045505">
    <property type="term" value="F:dynein intermediate chain binding"/>
    <property type="evidence" value="ECO:0007669"/>
    <property type="project" value="TreeGrafter"/>
</dbReference>
<evidence type="ECO:0000256" key="1">
    <source>
        <dbReference type="ARBA" id="ARBA00005361"/>
    </source>
</evidence>
<dbReference type="GO" id="GO:0005737">
    <property type="term" value="C:cytoplasm"/>
    <property type="evidence" value="ECO:0007669"/>
    <property type="project" value="TreeGrafter"/>
</dbReference>
<dbReference type="InterPro" id="IPR038586">
    <property type="entry name" value="Tctex-1-like_sf"/>
</dbReference>
<dbReference type="Pfam" id="PF03645">
    <property type="entry name" value="Tctex-1"/>
    <property type="match status" value="1"/>
</dbReference>
<protein>
    <recommendedName>
        <fullName evidence="5">Tctex1 domain-containing protein 1</fullName>
    </recommendedName>
</protein>
<feature type="region of interest" description="Disordered" evidence="2">
    <location>
        <begin position="1"/>
        <end position="25"/>
    </location>
</feature>
<dbReference type="PANTHER" id="PTHR21255:SF65">
    <property type="entry name" value="TCTEX1 DOMAIN-CONTAINING PROTEIN 2"/>
    <property type="match status" value="1"/>
</dbReference>
<organism evidence="3 4">
    <name type="scientific">Magallana gigas</name>
    <name type="common">Pacific oyster</name>
    <name type="synonym">Crassostrea gigas</name>
    <dbReference type="NCBI Taxonomy" id="29159"/>
    <lineage>
        <taxon>Eukaryota</taxon>
        <taxon>Metazoa</taxon>
        <taxon>Spiralia</taxon>
        <taxon>Lophotrochozoa</taxon>
        <taxon>Mollusca</taxon>
        <taxon>Bivalvia</taxon>
        <taxon>Autobranchia</taxon>
        <taxon>Pteriomorphia</taxon>
        <taxon>Ostreida</taxon>
        <taxon>Ostreoidea</taxon>
        <taxon>Ostreidae</taxon>
        <taxon>Magallana</taxon>
    </lineage>
</organism>
<dbReference type="Proteomes" id="UP000005408">
    <property type="component" value="Unassembled WGS sequence"/>
</dbReference>
<evidence type="ECO:0000313" key="4">
    <source>
        <dbReference type="Proteomes" id="UP000005408"/>
    </source>
</evidence>
<dbReference type="Gene3D" id="3.30.1140.40">
    <property type="entry name" value="Tctex-1"/>
    <property type="match status" value="1"/>
</dbReference>
<dbReference type="AlphaFoldDB" id="A0A8W8J2H7"/>
<feature type="region of interest" description="Disordered" evidence="2">
    <location>
        <begin position="69"/>
        <end position="94"/>
    </location>
</feature>
<dbReference type="GO" id="GO:0007018">
    <property type="term" value="P:microtubule-based movement"/>
    <property type="evidence" value="ECO:0007669"/>
    <property type="project" value="TreeGrafter"/>
</dbReference>
<evidence type="ECO:0000256" key="2">
    <source>
        <dbReference type="SAM" id="MobiDB-lite"/>
    </source>
</evidence>
<sequence length="250" mass="27943">MSDRYKLKSSKRGHGQLDSGDGTPYTNMSVSALSVDSVPSIQKVMFHRETSEDKDEEVFGVWRQQRRVSIAKSSDDGSKTKAHAQMSSDRMNRRRSTFKGVANSVHTLLGIRRMSKARVSVSNTEDMKPKVRYENTYKLGPDSGKVASSNKIETAVKSILEQFLGNEKYSPDTCSNLACSLSIMIKNAVKDMDLPRYKIITNVIISQRGAQSMQTASRCLWDTSTDNFSHVTYNNASLCAVVTVHCVYFE</sequence>
<dbReference type="GO" id="GO:0005868">
    <property type="term" value="C:cytoplasmic dynein complex"/>
    <property type="evidence" value="ECO:0007669"/>
    <property type="project" value="TreeGrafter"/>
</dbReference>
<proteinExistence type="inferred from homology"/>
<dbReference type="PANTHER" id="PTHR21255">
    <property type="entry name" value="T-COMPLEX-ASSOCIATED-TESTIS-EXPRESSED 1/ DYNEIN LIGHT CHAIN"/>
    <property type="match status" value="1"/>
</dbReference>
<name>A0A8W8J2H7_MAGGI</name>
<comment type="similarity">
    <text evidence="1">Belongs to the dynein light chain Tctex-type family.</text>
</comment>
<reference evidence="3" key="1">
    <citation type="submission" date="2022-08" db="UniProtKB">
        <authorList>
            <consortium name="EnsemblMetazoa"/>
        </authorList>
    </citation>
    <scope>IDENTIFICATION</scope>
    <source>
        <strain evidence="3">05x7-T-G4-1.051#20</strain>
    </source>
</reference>
<evidence type="ECO:0008006" key="5">
    <source>
        <dbReference type="Google" id="ProtNLM"/>
    </source>
</evidence>
<accession>A0A8W8J2H7</accession>
<evidence type="ECO:0000313" key="3">
    <source>
        <dbReference type="EnsemblMetazoa" id="G16774.1:cds"/>
    </source>
</evidence>
<dbReference type="InterPro" id="IPR005334">
    <property type="entry name" value="Tctex-1-like"/>
</dbReference>
<keyword evidence="4" id="KW-1185">Reference proteome</keyword>
<dbReference type="EnsemblMetazoa" id="G16774.1">
    <property type="protein sequence ID" value="G16774.1:cds"/>
    <property type="gene ID" value="G16774"/>
</dbReference>